<organism evidence="2 3">
    <name type="scientific">Symbiodinium pilosum</name>
    <name type="common">Dinoflagellate</name>
    <dbReference type="NCBI Taxonomy" id="2952"/>
    <lineage>
        <taxon>Eukaryota</taxon>
        <taxon>Sar</taxon>
        <taxon>Alveolata</taxon>
        <taxon>Dinophyceae</taxon>
        <taxon>Suessiales</taxon>
        <taxon>Symbiodiniaceae</taxon>
        <taxon>Symbiodinium</taxon>
    </lineage>
</organism>
<evidence type="ECO:0000256" key="1">
    <source>
        <dbReference type="SAM" id="MobiDB-lite"/>
    </source>
</evidence>
<dbReference type="Proteomes" id="UP000649617">
    <property type="component" value="Unassembled WGS sequence"/>
</dbReference>
<feature type="compositionally biased region" description="Low complexity" evidence="1">
    <location>
        <begin position="48"/>
        <end position="60"/>
    </location>
</feature>
<accession>A0A812S7X9</accession>
<dbReference type="OrthoDB" id="447750at2759"/>
<feature type="non-terminal residue" evidence="2">
    <location>
        <position position="999"/>
    </location>
</feature>
<evidence type="ECO:0000313" key="3">
    <source>
        <dbReference type="Proteomes" id="UP000649617"/>
    </source>
</evidence>
<sequence>MSSNDVRKYGLHGEVPGDDHSSGGSDPRSAQHDVHPEPPADIPTTRLSGSFASSGPSSDAGRGRQDQEGTWRTQSWGDHDSWGDSEWGGQWASHSDGSWRQWRWTWREQDDGRGDGDRPRRPRPERRPDPYDPPGDRKVPEADGRDGASRRRDSAGQRGAGGDGGEDVSTTSAEEEPHDPWMEAKRRQAPASKQMPQRDVGRLHSEAQARDAVWEGWQHFDYAGGSDREAERSQAGAGGGSRPTERLTVPTFNGEDDGDDVGTSARSYLRQIEAWRRMTRLPAAQQGLVLYQNLAGKAWVAAEELNVDKLSADTGVQYLVKWISGRYLDLEITRIGKAFSEFFRRLRRRPGQSIREYNAEYDRLHARLREVGCALPEDCAAWLYVDRLQLEESAELNLLASVGNAYSLHRLQKAAVIQDCIPEDVAKAYVTYQSAKQRYKDQQRARGYVAGDGNAGNHSDNKDEKLKAMKARSLCSGCGRRGHWHKDAECPKNKPGTNHQAAPKTDVKDISMCNVLPAEVYATKHEGEFLLGITDTACARTVAGTQWLQKYTAYRFGTGKVHYSAFYVVLGFELGNKVVEVRTSIINGDVPLLLSKGVLSKLGMIYNVELGRADFTKVGLQGLELQVTTSGHPAIPIVPAKVAGDVSGGLQAEDLRLSPREQYTVYAVAHGSFKTPTTFNIFYDKKLDPGARDMLCQEHLHQEAFLAWWKSTGATSDFWLESPEAWITVHMTPRKVLFNPSMWRTRATLQKEMLLQTAGLGLASAIALTTSFALLVMEQGPCPPRARTISQMTKTELLSEATRLGLVVHRTWAVEELKAVIMEHREGLKERDLTHMTLAQLQAKADSLGIDYPTGTTKGNLMRLIRDSLNTPDQELMKIGKFRGFQFVEIPESYCEWVMRELATATSPDPELVRLRNWYRFRKQKIAEGYTAVPEEREPDLERYSKIIRMGSRERQGLEDPAPCPPRHGREKEMEADIDPKTVAEIAELETRLAILKDK</sequence>
<feature type="region of interest" description="Disordered" evidence="1">
    <location>
        <begin position="225"/>
        <end position="262"/>
    </location>
</feature>
<feature type="compositionally biased region" description="Basic and acidic residues" evidence="1">
    <location>
        <begin position="29"/>
        <end position="38"/>
    </location>
</feature>
<feature type="region of interest" description="Disordered" evidence="1">
    <location>
        <begin position="1"/>
        <end position="207"/>
    </location>
</feature>
<reference evidence="2" key="1">
    <citation type="submission" date="2021-02" db="EMBL/GenBank/DDBJ databases">
        <authorList>
            <person name="Dougan E. K."/>
            <person name="Rhodes N."/>
            <person name="Thang M."/>
            <person name="Chan C."/>
        </authorList>
    </citation>
    <scope>NUCLEOTIDE SEQUENCE</scope>
</reference>
<name>A0A812S7X9_SYMPI</name>
<dbReference type="EMBL" id="CAJNIZ010023068">
    <property type="protein sequence ID" value="CAE7466094.1"/>
    <property type="molecule type" value="Genomic_DNA"/>
</dbReference>
<feature type="compositionally biased region" description="Basic and acidic residues" evidence="1">
    <location>
        <begin position="125"/>
        <end position="155"/>
    </location>
</feature>
<feature type="compositionally biased region" description="Basic and acidic residues" evidence="1">
    <location>
        <begin position="968"/>
        <end position="977"/>
    </location>
</feature>
<gene>
    <name evidence="2" type="primary">GIP</name>
    <name evidence="2" type="ORF">SPIL2461_LOCUS11710</name>
</gene>
<evidence type="ECO:0000313" key="2">
    <source>
        <dbReference type="EMBL" id="CAE7466094.1"/>
    </source>
</evidence>
<comment type="caution">
    <text evidence="2">The sequence shown here is derived from an EMBL/GenBank/DDBJ whole genome shotgun (WGS) entry which is preliminary data.</text>
</comment>
<proteinExistence type="predicted"/>
<feature type="region of interest" description="Disordered" evidence="1">
    <location>
        <begin position="954"/>
        <end position="977"/>
    </location>
</feature>
<dbReference type="AlphaFoldDB" id="A0A812S7X9"/>
<feature type="compositionally biased region" description="Basic and acidic residues" evidence="1">
    <location>
        <begin position="105"/>
        <end position="119"/>
    </location>
</feature>
<protein>
    <submittedName>
        <fullName evidence="2">GIP protein</fullName>
    </submittedName>
</protein>
<keyword evidence="3" id="KW-1185">Reference proteome</keyword>